<dbReference type="Proteomes" id="UP000503445">
    <property type="component" value="Genome"/>
</dbReference>
<comment type="similarity">
    <text evidence="3">Belongs to the hantavirus nucleocapsid protein family.</text>
</comment>
<comment type="subcellular location">
    <subcellularLocation>
        <location evidence="16">Host Golgi apparatus</location>
        <location evidence="16">Host cis-Golgi network</location>
    </subcellularLocation>
    <subcellularLocation>
        <location evidence="2">Host cytoplasm</location>
        <location evidence="2">Host perinuclear region</location>
    </subcellularLocation>
    <subcellularLocation>
        <location evidence="1">Virion</location>
    </subcellularLocation>
</comment>
<keyword evidence="6" id="KW-0255">Endonuclease</keyword>
<evidence type="ECO:0000256" key="9">
    <source>
        <dbReference type="ARBA" id="ARBA00022844"/>
    </source>
</evidence>
<keyword evidence="8" id="KW-1040">Host Golgi apparatus</keyword>
<dbReference type="GO" id="GO:0019013">
    <property type="term" value="C:viral nucleocapsid"/>
    <property type="evidence" value="ECO:0007669"/>
    <property type="project" value="UniProtKB-KW"/>
</dbReference>
<keyword evidence="14" id="KW-1035">Host cytoplasm</keyword>
<reference evidence="18 19" key="1">
    <citation type="journal article" date="2016" name="Infect. Genet. Evol.">
        <title>Novel hantavirus identified in European bat species Nyctalus noctula.</title>
        <authorList>
            <person name="Strakova P."/>
            <person name="Dufkova L."/>
            <person name="Sirmarova J."/>
            <person name="Salat J."/>
            <person name="Bartonicka T."/>
            <person name="Klempa B."/>
            <person name="Pfaff F."/>
            <person name="Hoper D."/>
            <person name="Hoffmann B."/>
            <person name="Ulrich R.G."/>
            <person name="Ruzek D."/>
        </authorList>
    </citation>
    <scope>NUCLEOTIDE SEQUENCE [LARGE SCALE GENOMIC DNA]</scope>
    <source>
        <strain evidence="18 19">7/2012/CZE</strain>
    </source>
</reference>
<dbReference type="InterPro" id="IPR002214">
    <property type="entry name" value="Hanta_nucleocap"/>
</dbReference>
<dbReference type="KEGG" id="vg:65246798"/>
<evidence type="ECO:0000313" key="18">
    <source>
        <dbReference type="EMBL" id="APU53639.1"/>
    </source>
</evidence>
<keyword evidence="12 18" id="KW-0543">Viral nucleoprotein</keyword>
<organism evidence="18 19">
    <name type="scientific">Brno virus</name>
    <dbReference type="NCBI Taxonomy" id="1744961"/>
    <lineage>
        <taxon>Viruses</taxon>
        <taxon>Riboviria</taxon>
        <taxon>Orthornavirae</taxon>
        <taxon>Negarnaviricota</taxon>
        <taxon>Polyploviricotina</taxon>
        <taxon>Bunyaviricetes</taxon>
        <taxon>Elliovirales</taxon>
        <taxon>Hantaviridae</taxon>
        <taxon>Mammantavirinae</taxon>
        <taxon>Loanvirus</taxon>
        <taxon>Loanvirus brunaense</taxon>
    </lineage>
</organism>
<dbReference type="GO" id="GO:0004519">
    <property type="term" value="F:endonuclease activity"/>
    <property type="evidence" value="ECO:0007669"/>
    <property type="project" value="UniProtKB-KW"/>
</dbReference>
<evidence type="ECO:0000256" key="7">
    <source>
        <dbReference type="ARBA" id="ARBA00022801"/>
    </source>
</evidence>
<sequence>MSTEEDINEELRQIEREITKAKLKLEEAQKRHRSSGEKTDKRMIVEREKAVEDLENKRKNLMQRLVESKSVKRTTGRNIDLDHDEHLTERSSLRYGNVIDLDSIDLAEPSGGTADWLQIGLYILTFPIELLLRCLYILTTRGRQTIKENKGNRLRFKESSSVEEIGGVKTHRHLYISLPTAQSSMKSEEVTPGRFRTIACGLLAAETRLKRMISPVMGVIGFNYFVENWEEHIDKLLNEVSPHLPVQPGKPEEATNLHYFKLRQEELNKSKTKEIEELCEEAERYGFHLVKEISSVITPWLFAGSPDRCPPVVLYVAGIAELGAFFAILQDIRNTIMASKLVGTAEEKIKKKSSFYQSYLRRTQSMGVQLDQRIIRTFILNWGKMMVDHFHLGDDMDAELRRSCQALIDEKVKQISSQEPLKL</sequence>
<evidence type="ECO:0000256" key="16">
    <source>
        <dbReference type="ARBA" id="ARBA00033737"/>
    </source>
</evidence>
<keyword evidence="5" id="KW-0540">Nuclease</keyword>
<dbReference type="GeneID" id="65246798"/>
<evidence type="ECO:0000256" key="4">
    <source>
        <dbReference type="ARBA" id="ARBA00014389"/>
    </source>
</evidence>
<keyword evidence="11" id="KW-0175">Coiled coil</keyword>
<evidence type="ECO:0000256" key="11">
    <source>
        <dbReference type="ARBA" id="ARBA00023054"/>
    </source>
</evidence>
<evidence type="ECO:0000256" key="13">
    <source>
        <dbReference type="ARBA" id="ARBA00023186"/>
    </source>
</evidence>
<evidence type="ECO:0000313" key="19">
    <source>
        <dbReference type="Proteomes" id="UP000503445"/>
    </source>
</evidence>
<evidence type="ECO:0000256" key="6">
    <source>
        <dbReference type="ARBA" id="ARBA00022759"/>
    </source>
</evidence>
<feature type="non-terminal residue" evidence="18">
    <location>
        <position position="423"/>
    </location>
</feature>
<evidence type="ECO:0000256" key="2">
    <source>
        <dbReference type="ARBA" id="ARBA00004407"/>
    </source>
</evidence>
<keyword evidence="9" id="KW-0946">Virion</keyword>
<evidence type="ECO:0000256" key="17">
    <source>
        <dbReference type="SAM" id="MobiDB-lite"/>
    </source>
</evidence>
<feature type="region of interest" description="Disordered" evidence="17">
    <location>
        <begin position="25"/>
        <end position="44"/>
    </location>
</feature>
<dbReference type="GO" id="GO:0044220">
    <property type="term" value="C:host cell perinuclear region of cytoplasm"/>
    <property type="evidence" value="ECO:0007669"/>
    <property type="project" value="UniProtKB-SubCell"/>
</dbReference>
<dbReference type="GO" id="GO:0003723">
    <property type="term" value="F:RNA binding"/>
    <property type="evidence" value="ECO:0007669"/>
    <property type="project" value="UniProtKB-KW"/>
</dbReference>
<evidence type="ECO:0000256" key="5">
    <source>
        <dbReference type="ARBA" id="ARBA00022722"/>
    </source>
</evidence>
<dbReference type="GO" id="GO:0016787">
    <property type="term" value="F:hydrolase activity"/>
    <property type="evidence" value="ECO:0007669"/>
    <property type="project" value="UniProtKB-KW"/>
</dbReference>
<keyword evidence="13" id="KW-0143">Chaperone</keyword>
<evidence type="ECO:0000256" key="15">
    <source>
        <dbReference type="ARBA" id="ARBA00033344"/>
    </source>
</evidence>
<evidence type="ECO:0000256" key="8">
    <source>
        <dbReference type="ARBA" id="ARBA00022812"/>
    </source>
</evidence>
<keyword evidence="10" id="KW-0694">RNA-binding</keyword>
<evidence type="ECO:0000256" key="12">
    <source>
        <dbReference type="ARBA" id="ARBA00023086"/>
    </source>
</evidence>
<dbReference type="GO" id="GO:0044177">
    <property type="term" value="C:host cell Golgi apparatus"/>
    <property type="evidence" value="ECO:0007669"/>
    <property type="project" value="UniProtKB-SubCell"/>
</dbReference>
<evidence type="ECO:0000256" key="1">
    <source>
        <dbReference type="ARBA" id="ARBA00004328"/>
    </source>
</evidence>
<evidence type="ECO:0000256" key="10">
    <source>
        <dbReference type="ARBA" id="ARBA00022884"/>
    </source>
</evidence>
<dbReference type="RefSeq" id="YP_010086164.1">
    <property type="nucleotide sequence ID" value="NC_055375.1"/>
</dbReference>
<evidence type="ECO:0000256" key="14">
    <source>
        <dbReference type="ARBA" id="ARBA00023200"/>
    </source>
</evidence>
<proteinExistence type="inferred from homology"/>
<dbReference type="Gene3D" id="1.20.58.90">
    <property type="match status" value="1"/>
</dbReference>
<dbReference type="Pfam" id="PF00846">
    <property type="entry name" value="Hanta_nucleocap"/>
    <property type="match status" value="1"/>
</dbReference>
<keyword evidence="7" id="KW-0378">Hydrolase</keyword>
<name>A0A1P8DAM3_9VIRU</name>
<dbReference type="EMBL" id="KX845678">
    <property type="protein sequence ID" value="APU53639.1"/>
    <property type="molecule type" value="Viral_cRNA"/>
</dbReference>
<protein>
    <recommendedName>
        <fullName evidence="4">Nucleoprotein</fullName>
    </recommendedName>
    <alternativeName>
        <fullName evidence="15">Nucleocapsid protein</fullName>
    </alternativeName>
</protein>
<evidence type="ECO:0000256" key="3">
    <source>
        <dbReference type="ARBA" id="ARBA00007687"/>
    </source>
</evidence>
<accession>A0A1P8DAM3</accession>
<keyword evidence="19" id="KW-1185">Reference proteome</keyword>